<comment type="caution">
    <text evidence="3">The sequence shown here is derived from an EMBL/GenBank/DDBJ whole genome shotgun (WGS) entry which is preliminary data.</text>
</comment>
<feature type="region of interest" description="Disordered" evidence="1">
    <location>
        <begin position="57"/>
        <end position="156"/>
    </location>
</feature>
<dbReference type="Gene3D" id="2.60.120.260">
    <property type="entry name" value="Galactose-binding domain-like"/>
    <property type="match status" value="1"/>
</dbReference>
<evidence type="ECO:0000313" key="4">
    <source>
        <dbReference type="Proteomes" id="UP001138997"/>
    </source>
</evidence>
<reference evidence="3" key="1">
    <citation type="submission" date="2021-11" db="EMBL/GenBank/DDBJ databases">
        <title>Streptomyces corallinus and Kineosporia corallina sp. nov., two new coral-derived marine actinobacteria.</title>
        <authorList>
            <person name="Buangrab K."/>
            <person name="Sutthacheep M."/>
            <person name="Yeemin T."/>
            <person name="Harunari E."/>
            <person name="Igarashi Y."/>
            <person name="Sripreechasak P."/>
            <person name="Kanchanasin P."/>
            <person name="Tanasupawat S."/>
            <person name="Phongsopitanun W."/>
        </authorList>
    </citation>
    <scope>NUCLEOTIDE SEQUENCE</scope>
    <source>
        <strain evidence="3">JCM 31032</strain>
    </source>
</reference>
<accession>A0A9X1T4R6</accession>
<dbReference type="AlphaFoldDB" id="A0A9X1T4R6"/>
<feature type="compositionally biased region" description="Low complexity" evidence="1">
    <location>
        <begin position="124"/>
        <end position="136"/>
    </location>
</feature>
<sequence>MRKSVTFKADTTSKAFTALPTAWLWPAGPPIWQLSTLGAAVALTSVAVPVLPTVLPDKPPATETPAAQAADQDDENDSTGTGGTAGSPGSDPTSIPTITGVTPSETVGETPSEKPRASEDVSKPSESAAPEASDAPTPTPTGSAEPEDTTQPPVVDVPDVPVVEAITVAATDALNKRWLVSAVDCSTCASGSRIIGIGLLSTLTVPVNSDSAGTRQLNIAYESKYQRDLYVTVNGGSSQKVTVPGTGSFDEPGWTSVSIDLQEGSNSIKFGNPLGLAPDLDQITIK</sequence>
<name>A0A9X1T4R6_9ACTN</name>
<feature type="domain" description="Alpha-galactosidase CBM13" evidence="2">
    <location>
        <begin position="207"/>
        <end position="284"/>
    </location>
</feature>
<dbReference type="Proteomes" id="UP001138997">
    <property type="component" value="Unassembled WGS sequence"/>
</dbReference>
<dbReference type="SUPFAM" id="SSF49785">
    <property type="entry name" value="Galactose-binding domain-like"/>
    <property type="match status" value="1"/>
</dbReference>
<dbReference type="InterPro" id="IPR055240">
    <property type="entry name" value="CBM13-like"/>
</dbReference>
<protein>
    <recommendedName>
        <fullName evidence="2">Alpha-galactosidase CBM13 domain-containing protein</fullName>
    </recommendedName>
</protein>
<dbReference type="RefSeq" id="WP_231449770.1">
    <property type="nucleotide sequence ID" value="NZ_JAJOMB010000037.1"/>
</dbReference>
<keyword evidence="4" id="KW-1185">Reference proteome</keyword>
<dbReference type="Pfam" id="PF22704">
    <property type="entry name" value="CBM13-like"/>
    <property type="match status" value="1"/>
</dbReference>
<dbReference type="EMBL" id="JAJOMB010000037">
    <property type="protein sequence ID" value="MCD5316918.1"/>
    <property type="molecule type" value="Genomic_DNA"/>
</dbReference>
<dbReference type="InterPro" id="IPR008979">
    <property type="entry name" value="Galactose-bd-like_sf"/>
</dbReference>
<gene>
    <name evidence="3" type="ORF">LR394_39090</name>
</gene>
<proteinExistence type="predicted"/>
<evidence type="ECO:0000259" key="2">
    <source>
        <dbReference type="Pfam" id="PF22704"/>
    </source>
</evidence>
<feature type="compositionally biased region" description="Basic and acidic residues" evidence="1">
    <location>
        <begin position="111"/>
        <end position="123"/>
    </location>
</feature>
<evidence type="ECO:0000313" key="3">
    <source>
        <dbReference type="EMBL" id="MCD5316918.1"/>
    </source>
</evidence>
<organism evidence="3 4">
    <name type="scientific">Kineosporia babensis</name>
    <dbReference type="NCBI Taxonomy" id="499548"/>
    <lineage>
        <taxon>Bacteria</taxon>
        <taxon>Bacillati</taxon>
        <taxon>Actinomycetota</taxon>
        <taxon>Actinomycetes</taxon>
        <taxon>Kineosporiales</taxon>
        <taxon>Kineosporiaceae</taxon>
        <taxon>Kineosporia</taxon>
    </lineage>
</organism>
<feature type="compositionally biased region" description="Polar residues" evidence="1">
    <location>
        <begin position="95"/>
        <end position="109"/>
    </location>
</feature>
<evidence type="ECO:0000256" key="1">
    <source>
        <dbReference type="SAM" id="MobiDB-lite"/>
    </source>
</evidence>
<feature type="compositionally biased region" description="Low complexity" evidence="1">
    <location>
        <begin position="61"/>
        <end position="70"/>
    </location>
</feature>
<dbReference type="CDD" id="cd04081">
    <property type="entry name" value="CBM35_galactosidase-like"/>
    <property type="match status" value="1"/>
</dbReference>